<keyword evidence="7" id="KW-0539">Nucleus</keyword>
<reference evidence="10" key="1">
    <citation type="submission" date="2022-11" db="EMBL/GenBank/DDBJ databases">
        <authorList>
            <person name="Scott C."/>
            <person name="Bruce N."/>
        </authorList>
    </citation>
    <scope>NUCLEOTIDE SEQUENCE</scope>
</reference>
<dbReference type="GO" id="GO:0005694">
    <property type="term" value="C:chromosome"/>
    <property type="evidence" value="ECO:0007669"/>
    <property type="project" value="UniProtKB-SubCell"/>
</dbReference>
<dbReference type="GO" id="GO:0008168">
    <property type="term" value="F:methyltransferase activity"/>
    <property type="evidence" value="ECO:0007669"/>
    <property type="project" value="UniProtKB-KW"/>
</dbReference>
<evidence type="ECO:0000256" key="8">
    <source>
        <dbReference type="SAM" id="MobiDB-lite"/>
    </source>
</evidence>
<evidence type="ECO:0000259" key="9">
    <source>
        <dbReference type="Pfam" id="PF00856"/>
    </source>
</evidence>
<evidence type="ECO:0000313" key="11">
    <source>
        <dbReference type="Proteomes" id="UP000838763"/>
    </source>
</evidence>
<evidence type="ECO:0000313" key="10">
    <source>
        <dbReference type="EMBL" id="CAI4211505.1"/>
    </source>
</evidence>
<evidence type="ECO:0000256" key="2">
    <source>
        <dbReference type="ARBA" id="ARBA00004286"/>
    </source>
</evidence>
<name>A0A9P1GWD7_9PEZI</name>
<dbReference type="InterPro" id="IPR050777">
    <property type="entry name" value="SET2_Histone-Lys_MeTrsfase"/>
</dbReference>
<dbReference type="GO" id="GO:0005634">
    <property type="term" value="C:nucleus"/>
    <property type="evidence" value="ECO:0007669"/>
    <property type="project" value="UniProtKB-SubCell"/>
</dbReference>
<feature type="region of interest" description="Disordered" evidence="8">
    <location>
        <begin position="1"/>
        <end position="76"/>
    </location>
</feature>
<dbReference type="PANTHER" id="PTHR22884">
    <property type="entry name" value="SET DOMAIN PROTEINS"/>
    <property type="match status" value="1"/>
</dbReference>
<dbReference type="InterPro" id="IPR046341">
    <property type="entry name" value="SET_dom_sf"/>
</dbReference>
<evidence type="ECO:0000256" key="7">
    <source>
        <dbReference type="ARBA" id="ARBA00023242"/>
    </source>
</evidence>
<dbReference type="OrthoDB" id="422362at2759"/>
<comment type="subcellular location">
    <subcellularLocation>
        <location evidence="2">Chromosome</location>
    </subcellularLocation>
    <subcellularLocation>
        <location evidence="1">Nucleus</location>
    </subcellularLocation>
</comment>
<proteinExistence type="predicted"/>
<dbReference type="EMBL" id="CALLCH030000002">
    <property type="protein sequence ID" value="CAI4211505.1"/>
    <property type="molecule type" value="Genomic_DNA"/>
</dbReference>
<feature type="compositionally biased region" description="Basic and acidic residues" evidence="8">
    <location>
        <begin position="27"/>
        <end position="36"/>
    </location>
</feature>
<gene>
    <name evidence="10" type="ORF">PPNO1_LOCUS1288</name>
</gene>
<comment type="caution">
    <text evidence="10">The sequence shown here is derived from an EMBL/GenBank/DDBJ whole genome shotgun (WGS) entry which is preliminary data.</text>
</comment>
<evidence type="ECO:0000256" key="3">
    <source>
        <dbReference type="ARBA" id="ARBA00022454"/>
    </source>
</evidence>
<dbReference type="Pfam" id="PF00856">
    <property type="entry name" value="SET"/>
    <property type="match status" value="1"/>
</dbReference>
<dbReference type="SUPFAM" id="SSF82199">
    <property type="entry name" value="SET domain"/>
    <property type="match status" value="1"/>
</dbReference>
<keyword evidence="11" id="KW-1185">Reference proteome</keyword>
<protein>
    <recommendedName>
        <fullName evidence="9">SET domain-containing protein</fullName>
    </recommendedName>
</protein>
<dbReference type="GO" id="GO:0032259">
    <property type="term" value="P:methylation"/>
    <property type="evidence" value="ECO:0007669"/>
    <property type="project" value="UniProtKB-KW"/>
</dbReference>
<evidence type="ECO:0000256" key="1">
    <source>
        <dbReference type="ARBA" id="ARBA00004123"/>
    </source>
</evidence>
<accession>A0A9P1GWD7</accession>
<keyword evidence="4" id="KW-0489">Methyltransferase</keyword>
<dbReference type="Proteomes" id="UP000838763">
    <property type="component" value="Unassembled WGS sequence"/>
</dbReference>
<keyword evidence="5" id="KW-0808">Transferase</keyword>
<evidence type="ECO:0000256" key="5">
    <source>
        <dbReference type="ARBA" id="ARBA00022679"/>
    </source>
</evidence>
<organism evidence="10 11">
    <name type="scientific">Parascedosporium putredinis</name>
    <dbReference type="NCBI Taxonomy" id="1442378"/>
    <lineage>
        <taxon>Eukaryota</taxon>
        <taxon>Fungi</taxon>
        <taxon>Dikarya</taxon>
        <taxon>Ascomycota</taxon>
        <taxon>Pezizomycotina</taxon>
        <taxon>Sordariomycetes</taxon>
        <taxon>Hypocreomycetidae</taxon>
        <taxon>Microascales</taxon>
        <taxon>Microascaceae</taxon>
        <taxon>Parascedosporium</taxon>
    </lineage>
</organism>
<evidence type="ECO:0000256" key="6">
    <source>
        <dbReference type="ARBA" id="ARBA00022691"/>
    </source>
</evidence>
<keyword evidence="6" id="KW-0949">S-adenosyl-L-methionine</keyword>
<keyword evidence="3" id="KW-0158">Chromosome</keyword>
<dbReference type="AlphaFoldDB" id="A0A9P1GWD7"/>
<dbReference type="InterPro" id="IPR001214">
    <property type="entry name" value="SET_dom"/>
</dbReference>
<evidence type="ECO:0000256" key="4">
    <source>
        <dbReference type="ARBA" id="ARBA00022603"/>
    </source>
</evidence>
<feature type="domain" description="SET" evidence="9">
    <location>
        <begin position="139"/>
        <end position="196"/>
    </location>
</feature>
<sequence length="200" mass="22585">MANIQLGEAHAPYGLDSVPTPNGRTLRSSEIKRESRTSTMSPGETENGALKGSATPDETQTPKSSRKTSQKPIKREVKLLDDVPDATEEACSSFKVIPDCLYGSKNMGSTDNDALDCDCKEEWPETILQRLRNQDREKGYGLRANNDLEANDFVFEYIGEVINEPTFRRRMLQYDEQGIKHFYFMSLTKSEFVDATKKET</sequence>
<dbReference type="Gene3D" id="2.170.270.10">
    <property type="entry name" value="SET domain"/>
    <property type="match status" value="1"/>
</dbReference>